<sequence>MRSGFLSCLLFALAGICVAQDTNFPTGPQYLMNFGSPLFLQPIATPSLSFSPQPTTAAPAEAGANQTTYTTNPQLRNQEGLFPIYYGVPNTSVVEITLTEPSPVLPASILNVGVEITDAQSLRERGFGVTVAEAAAFWKAHRTRDSHVYTNADIARLHGG</sequence>
<keyword evidence="1" id="KW-0732">Signal</keyword>
<proteinExistence type="predicted"/>
<evidence type="ECO:0000313" key="2">
    <source>
        <dbReference type="EMBL" id="SPF49979.1"/>
    </source>
</evidence>
<gene>
    <name evidence="2" type="ORF">SBA1_970016</name>
</gene>
<dbReference type="Proteomes" id="UP000238701">
    <property type="component" value="Unassembled WGS sequence"/>
</dbReference>
<dbReference type="AlphaFoldDB" id="A0A2U3LDZ1"/>
<feature type="signal peptide" evidence="1">
    <location>
        <begin position="1"/>
        <end position="19"/>
    </location>
</feature>
<accession>A0A2U3LDZ1</accession>
<evidence type="ECO:0000313" key="3">
    <source>
        <dbReference type="Proteomes" id="UP000238701"/>
    </source>
</evidence>
<reference evidence="3" key="1">
    <citation type="submission" date="2018-02" db="EMBL/GenBank/DDBJ databases">
        <authorList>
            <person name="Hausmann B."/>
        </authorList>
    </citation>
    <scope>NUCLEOTIDE SEQUENCE [LARGE SCALE GENOMIC DNA]</scope>
    <source>
        <strain evidence="3">Peat soil MAG SbA1</strain>
    </source>
</reference>
<protein>
    <submittedName>
        <fullName evidence="2">Uncharacterized protein</fullName>
    </submittedName>
</protein>
<feature type="chain" id="PRO_5015471161" evidence="1">
    <location>
        <begin position="20"/>
        <end position="160"/>
    </location>
</feature>
<evidence type="ECO:0000256" key="1">
    <source>
        <dbReference type="SAM" id="SignalP"/>
    </source>
</evidence>
<organism evidence="2 3">
    <name type="scientific">Candidatus Sulfotelmatobacter kueseliae</name>
    <dbReference type="NCBI Taxonomy" id="2042962"/>
    <lineage>
        <taxon>Bacteria</taxon>
        <taxon>Pseudomonadati</taxon>
        <taxon>Acidobacteriota</taxon>
        <taxon>Terriglobia</taxon>
        <taxon>Terriglobales</taxon>
        <taxon>Candidatus Korobacteraceae</taxon>
        <taxon>Candidatus Sulfotelmatobacter</taxon>
    </lineage>
</organism>
<dbReference type="EMBL" id="OMOD01000196">
    <property type="protein sequence ID" value="SPF49979.1"/>
    <property type="molecule type" value="Genomic_DNA"/>
</dbReference>
<name>A0A2U3LDZ1_9BACT</name>